<evidence type="ECO:0000256" key="2">
    <source>
        <dbReference type="SAM" id="Phobius"/>
    </source>
</evidence>
<feature type="region of interest" description="Disordered" evidence="1">
    <location>
        <begin position="267"/>
        <end position="293"/>
    </location>
</feature>
<feature type="compositionally biased region" description="Polar residues" evidence="1">
    <location>
        <begin position="274"/>
        <end position="287"/>
    </location>
</feature>
<dbReference type="OrthoDB" id="162223at2157"/>
<feature type="transmembrane region" description="Helical" evidence="2">
    <location>
        <begin position="7"/>
        <end position="31"/>
    </location>
</feature>
<keyword evidence="2" id="KW-1133">Transmembrane helix</keyword>
<evidence type="ECO:0000256" key="1">
    <source>
        <dbReference type="SAM" id="MobiDB-lite"/>
    </source>
</evidence>
<organism evidence="3 4">
    <name type="scientific">Methanofollis tationis</name>
    <dbReference type="NCBI Taxonomy" id="81417"/>
    <lineage>
        <taxon>Archaea</taxon>
        <taxon>Methanobacteriati</taxon>
        <taxon>Methanobacteriota</taxon>
        <taxon>Stenosarchaea group</taxon>
        <taxon>Methanomicrobia</taxon>
        <taxon>Methanomicrobiales</taxon>
        <taxon>Methanomicrobiaceae</taxon>
        <taxon>Methanofollis</taxon>
    </lineage>
</organism>
<reference evidence="3 4" key="1">
    <citation type="submission" date="2020-06" db="EMBL/GenBank/DDBJ databases">
        <title>Methanofollis fontis sp. nov., a methanogen isolated from marine sediments near a cold seep at Four-Way Closure Ridge offshore southwestern Taiwan.</title>
        <authorList>
            <person name="Chen S.-C."/>
            <person name="Teng N.-H."/>
            <person name="Lin Y.-S."/>
            <person name="Lai M.-C."/>
            <person name="Chen H.-H."/>
            <person name="Wang C.-C."/>
        </authorList>
    </citation>
    <scope>NUCLEOTIDE SEQUENCE [LARGE SCALE GENOMIC DNA]</scope>
    <source>
        <strain evidence="3 4">DSM 2702</strain>
    </source>
</reference>
<keyword evidence="2" id="KW-0812">Transmembrane</keyword>
<gene>
    <name evidence="3" type="ORF">HWN36_04270</name>
</gene>
<dbReference type="Proteomes" id="UP000570823">
    <property type="component" value="Unassembled WGS sequence"/>
</dbReference>
<keyword evidence="4" id="KW-1185">Reference proteome</keyword>
<proteinExistence type="predicted"/>
<evidence type="ECO:0000313" key="3">
    <source>
        <dbReference type="EMBL" id="NVO66537.1"/>
    </source>
</evidence>
<protein>
    <submittedName>
        <fullName evidence="3">Uncharacterized protein</fullName>
    </submittedName>
</protein>
<dbReference type="EMBL" id="JABXWR010000001">
    <property type="protein sequence ID" value="NVO66537.1"/>
    <property type="molecule type" value="Genomic_DNA"/>
</dbReference>
<accession>A0A7K4HNB6</accession>
<sequence length="293" mass="31299">MKRWTKIIAYALGGLAAIILVLLLAGAALFYQAATLQEGKTEIAGTYRYDVSLTTDAALRNVTLIIPLPVHNDTSAIGEILSESGGYGVPDDWNLSITGVDGTPMLVVAAAEILPRYAPRPIAVTAGEEPAGAVTVTYSSAYSDTTPVLLPYSFGAAVEAGITYYTADLDAGPIDTKHPLDTEPVLAPKGNLAPSADGRNYTYDCPLYLSRDAPAGANLTLSIRFSGSNEWWLLGWSSNAYTDLILADTQGENGWRRVRGTLSTGEGRYFHGDTSPSPRFFSLQSGKDQNDIR</sequence>
<dbReference type="RefSeq" id="WP_176788221.1">
    <property type="nucleotide sequence ID" value="NZ_JABXWR010000001.1"/>
</dbReference>
<name>A0A7K4HNB6_9EURY</name>
<keyword evidence="2" id="KW-0472">Membrane</keyword>
<comment type="caution">
    <text evidence="3">The sequence shown here is derived from an EMBL/GenBank/DDBJ whole genome shotgun (WGS) entry which is preliminary data.</text>
</comment>
<evidence type="ECO:0000313" key="4">
    <source>
        <dbReference type="Proteomes" id="UP000570823"/>
    </source>
</evidence>
<dbReference type="AlphaFoldDB" id="A0A7K4HNB6"/>